<sequence>MRISGEAKLLRIFVGESDKCGTVTVYEKIVLEARKSNLAGATVYKGIMGYGGTSRIHTAKFLRLSEDLPLVIEIVDEAEKIEKFIPTVEKIFEESNSGGLITLERAEIIKYTANK</sequence>
<proteinExistence type="inferred from homology"/>
<dbReference type="Gene3D" id="3.30.70.120">
    <property type="match status" value="1"/>
</dbReference>
<dbReference type="InterPro" id="IPR015867">
    <property type="entry name" value="N-reg_PII/ATP_PRibTrfase_C"/>
</dbReference>
<evidence type="ECO:0000256" key="1">
    <source>
        <dbReference type="ARBA" id="ARBA00010554"/>
    </source>
</evidence>
<dbReference type="RefSeq" id="WP_014857050.1">
    <property type="nucleotide sequence ID" value="NC_018178.1"/>
</dbReference>
<keyword evidence="3" id="KW-1185">Reference proteome</keyword>
<accession>I6Z8Z4</accession>
<dbReference type="PATRIC" id="fig|1191523.3.peg.2522"/>
<dbReference type="InterPro" id="IPR011322">
    <property type="entry name" value="N-reg_PII-like_a/b"/>
</dbReference>
<dbReference type="PANTHER" id="PTHR35983">
    <property type="entry name" value="UPF0166 PROTEIN TM_0021"/>
    <property type="match status" value="1"/>
</dbReference>
<name>I6Z8Z4_MELRP</name>
<protein>
    <submittedName>
        <fullName evidence="2">Uncharacterized protein</fullName>
    </submittedName>
</protein>
<dbReference type="eggNOG" id="COG1993">
    <property type="taxonomic scope" value="Bacteria"/>
</dbReference>
<dbReference type="EMBL" id="CP003557">
    <property type="protein sequence ID" value="AFN75620.1"/>
    <property type="molecule type" value="Genomic_DNA"/>
</dbReference>
<gene>
    <name evidence="2" type="ordered locus">MROS_2390</name>
</gene>
<dbReference type="Pfam" id="PF02641">
    <property type="entry name" value="DUF190"/>
    <property type="match status" value="1"/>
</dbReference>
<dbReference type="InterPro" id="IPR003793">
    <property type="entry name" value="UPF0166"/>
</dbReference>
<dbReference type="SUPFAM" id="SSF54913">
    <property type="entry name" value="GlnB-like"/>
    <property type="match status" value="1"/>
</dbReference>
<evidence type="ECO:0000313" key="3">
    <source>
        <dbReference type="Proteomes" id="UP000009011"/>
    </source>
</evidence>
<evidence type="ECO:0000313" key="2">
    <source>
        <dbReference type="EMBL" id="AFN75620.1"/>
    </source>
</evidence>
<organism evidence="2 3">
    <name type="scientific">Melioribacter roseus (strain DSM 23840 / JCM 17771 / VKM B-2668 / P3M-2)</name>
    <dbReference type="NCBI Taxonomy" id="1191523"/>
    <lineage>
        <taxon>Bacteria</taxon>
        <taxon>Pseudomonadati</taxon>
        <taxon>Ignavibacteriota</taxon>
        <taxon>Ignavibacteria</taxon>
        <taxon>Ignavibacteriales</taxon>
        <taxon>Melioribacteraceae</taxon>
        <taxon>Melioribacter</taxon>
    </lineage>
</organism>
<comment type="similarity">
    <text evidence="1">Belongs to the UPF0166 family.</text>
</comment>
<dbReference type="STRING" id="1191523.MROS_2390"/>
<dbReference type="KEGG" id="mro:MROS_2390"/>
<dbReference type="AlphaFoldDB" id="I6Z8Z4"/>
<dbReference type="OrthoDB" id="9795599at2"/>
<dbReference type="Proteomes" id="UP000009011">
    <property type="component" value="Chromosome"/>
</dbReference>
<dbReference type="PANTHER" id="PTHR35983:SF1">
    <property type="entry name" value="UPF0166 PROTEIN TM_0021"/>
    <property type="match status" value="1"/>
</dbReference>
<reference evidence="2 3" key="1">
    <citation type="journal article" date="2013" name="PLoS ONE">
        <title>Genomic analysis of Melioribacter roseus, facultatively anaerobic organotrophic bacterium representing a novel deep lineage within Bacteriodetes/Chlorobi group.</title>
        <authorList>
            <person name="Kadnikov V.V."/>
            <person name="Mardanov A.V."/>
            <person name="Podosokorskaya O.A."/>
            <person name="Gavrilov S.N."/>
            <person name="Kublanov I.V."/>
            <person name="Beletsky A.V."/>
            <person name="Bonch-Osmolovskaya E.A."/>
            <person name="Ravin N.V."/>
        </authorList>
    </citation>
    <scope>NUCLEOTIDE SEQUENCE [LARGE SCALE GENOMIC DNA]</scope>
    <source>
        <strain evidence="3">JCM 17771 / P3M-2</strain>
    </source>
</reference>
<dbReference type="HOGENOM" id="CLU_146749_0_1_10"/>